<dbReference type="Gene3D" id="2.40.30.110">
    <property type="entry name" value="Aminomethyltransferase beta-barrel domains"/>
    <property type="match status" value="1"/>
</dbReference>
<protein>
    <recommendedName>
        <fullName evidence="1">Aminomethyltransferase C-terminal domain-containing protein</fullName>
    </recommendedName>
</protein>
<dbReference type="Proteomes" id="UP000663832">
    <property type="component" value="Unassembled WGS sequence"/>
</dbReference>
<dbReference type="InterPro" id="IPR029043">
    <property type="entry name" value="GcvT/YgfZ_C"/>
</dbReference>
<comment type="caution">
    <text evidence="2">The sequence shown here is derived from an EMBL/GenBank/DDBJ whole genome shotgun (WGS) entry which is preliminary data.</text>
</comment>
<gene>
    <name evidence="2" type="ORF">QVE165_LOCUS20044</name>
</gene>
<dbReference type="SUPFAM" id="SSF101790">
    <property type="entry name" value="Aminomethyltransferase beta-barrel domain"/>
    <property type="match status" value="1"/>
</dbReference>
<sequence>MSSLLTQGIRRQALTMMPCRHESALYISDWILSNTIKRFSIRAESECETLITGADSFTSDGRLIMNESAEEIDVGFVSHIYAMRLTHTGEDGFMLYIFYQKPWSGEPIYRNDEFCRRVTSAAYGFTLEKQICLGFVHASSSEKININYIREVTYEIDIATKRFKASPNLYQSTEIDPTFSLYTNQFSNSISQ</sequence>
<reference evidence="2" key="1">
    <citation type="submission" date="2021-02" db="EMBL/GenBank/DDBJ databases">
        <authorList>
            <person name="Nowell W R."/>
        </authorList>
    </citation>
    <scope>NUCLEOTIDE SEQUENCE</scope>
</reference>
<evidence type="ECO:0000313" key="3">
    <source>
        <dbReference type="Proteomes" id="UP000663832"/>
    </source>
</evidence>
<dbReference type="OrthoDB" id="5845045at2759"/>
<organism evidence="2 3">
    <name type="scientific">Adineta steineri</name>
    <dbReference type="NCBI Taxonomy" id="433720"/>
    <lineage>
        <taxon>Eukaryota</taxon>
        <taxon>Metazoa</taxon>
        <taxon>Spiralia</taxon>
        <taxon>Gnathifera</taxon>
        <taxon>Rotifera</taxon>
        <taxon>Eurotatoria</taxon>
        <taxon>Bdelloidea</taxon>
        <taxon>Adinetida</taxon>
        <taxon>Adinetidae</taxon>
        <taxon>Adineta</taxon>
    </lineage>
</organism>
<proteinExistence type="predicted"/>
<dbReference type="AlphaFoldDB" id="A0A814NSD9"/>
<feature type="domain" description="Aminomethyltransferase C-terminal" evidence="1">
    <location>
        <begin position="102"/>
        <end position="166"/>
    </location>
</feature>
<keyword evidence="3" id="KW-1185">Reference proteome</keyword>
<evidence type="ECO:0000259" key="1">
    <source>
        <dbReference type="Pfam" id="PF08669"/>
    </source>
</evidence>
<accession>A0A814NSD9</accession>
<dbReference type="Pfam" id="PF08669">
    <property type="entry name" value="GCV_T_C"/>
    <property type="match status" value="1"/>
</dbReference>
<dbReference type="InterPro" id="IPR013977">
    <property type="entry name" value="GcvT_C"/>
</dbReference>
<dbReference type="EMBL" id="CAJNOM010000124">
    <property type="protein sequence ID" value="CAF1096291.1"/>
    <property type="molecule type" value="Genomic_DNA"/>
</dbReference>
<name>A0A814NSD9_9BILA</name>
<evidence type="ECO:0000313" key="2">
    <source>
        <dbReference type="EMBL" id="CAF1096291.1"/>
    </source>
</evidence>